<dbReference type="AlphaFoldDB" id="A0A495IIK5"/>
<dbReference type="PANTHER" id="PTHR30126">
    <property type="entry name" value="HTH-TYPE TRANSCRIPTIONAL REGULATOR"/>
    <property type="match status" value="1"/>
</dbReference>
<keyword evidence="3" id="KW-0238">DNA-binding</keyword>
<dbReference type="PANTHER" id="PTHR30126:SF39">
    <property type="entry name" value="HTH-TYPE TRANSCRIPTIONAL REGULATOR CYSL"/>
    <property type="match status" value="1"/>
</dbReference>
<evidence type="ECO:0000313" key="7">
    <source>
        <dbReference type="Proteomes" id="UP000280008"/>
    </source>
</evidence>
<evidence type="ECO:0000259" key="5">
    <source>
        <dbReference type="PROSITE" id="PS50931"/>
    </source>
</evidence>
<reference evidence="6 7" key="1">
    <citation type="submission" date="2018-10" db="EMBL/GenBank/DDBJ databases">
        <title>Sequencing the genomes of 1000 actinobacteria strains.</title>
        <authorList>
            <person name="Klenk H.-P."/>
        </authorList>
    </citation>
    <scope>NUCLEOTIDE SEQUENCE [LARGE SCALE GENOMIC DNA]</scope>
    <source>
        <strain evidence="6 7">DSM 17894</strain>
    </source>
</reference>
<protein>
    <submittedName>
        <fullName evidence="6">Molybdate transport repressor ModE-like protein</fullName>
    </submittedName>
</protein>
<comment type="caution">
    <text evidence="6">The sequence shown here is derived from an EMBL/GenBank/DDBJ whole genome shotgun (WGS) entry which is preliminary data.</text>
</comment>
<dbReference type="GO" id="GO:0000976">
    <property type="term" value="F:transcription cis-regulatory region binding"/>
    <property type="evidence" value="ECO:0007669"/>
    <property type="project" value="TreeGrafter"/>
</dbReference>
<keyword evidence="4" id="KW-0804">Transcription</keyword>
<evidence type="ECO:0000256" key="3">
    <source>
        <dbReference type="ARBA" id="ARBA00023125"/>
    </source>
</evidence>
<gene>
    <name evidence="6" type="ORF">C8E83_2079</name>
</gene>
<keyword evidence="2" id="KW-0805">Transcription regulation</keyword>
<dbReference type="InterPro" id="IPR000847">
    <property type="entry name" value="LysR_HTH_N"/>
</dbReference>
<dbReference type="SUPFAM" id="SSF53850">
    <property type="entry name" value="Periplasmic binding protein-like II"/>
    <property type="match status" value="1"/>
</dbReference>
<dbReference type="InterPro" id="IPR005119">
    <property type="entry name" value="LysR_subst-bd"/>
</dbReference>
<evidence type="ECO:0000256" key="2">
    <source>
        <dbReference type="ARBA" id="ARBA00023015"/>
    </source>
</evidence>
<evidence type="ECO:0000256" key="1">
    <source>
        <dbReference type="ARBA" id="ARBA00009437"/>
    </source>
</evidence>
<feature type="domain" description="HTH lysR-type" evidence="5">
    <location>
        <begin position="2"/>
        <end position="59"/>
    </location>
</feature>
<name>A0A495IIK5_9MICO</name>
<dbReference type="InterPro" id="IPR036390">
    <property type="entry name" value="WH_DNA-bd_sf"/>
</dbReference>
<dbReference type="InterPro" id="IPR036388">
    <property type="entry name" value="WH-like_DNA-bd_sf"/>
</dbReference>
<dbReference type="Proteomes" id="UP000280008">
    <property type="component" value="Unassembled WGS sequence"/>
</dbReference>
<dbReference type="Gene3D" id="3.40.190.290">
    <property type="match status" value="1"/>
</dbReference>
<sequence>MPDLVTLRILRAIDDTGTVGAAATAVGLSQQAASARIADVERDLGLSLVRRTRQGSSLTDHGRLVVEWSGRLLAEADALALSIRALRADTVAVLAVAASQTLAEAFAPAWMAAFRAATDGAACRLTSGNSAFVVDEVRSGRAAVGLVETPEVPADLGSAPIRTDRLVVVVAPDHPWASLDRPLTARDLTETGLVLREAGSGTRRTLELALSSHTSPDGTPAPLVLAEPAAVLATTGAIRAAVATGIGPSVLSEAAVRDDVARGALATVPVAGLSLERPFTALWKNGVALPAAAETLFAILRASSQGEAVT</sequence>
<dbReference type="Gene3D" id="1.10.10.10">
    <property type="entry name" value="Winged helix-like DNA-binding domain superfamily/Winged helix DNA-binding domain"/>
    <property type="match status" value="1"/>
</dbReference>
<evidence type="ECO:0000256" key="4">
    <source>
        <dbReference type="ARBA" id="ARBA00023163"/>
    </source>
</evidence>
<dbReference type="PROSITE" id="PS50931">
    <property type="entry name" value="HTH_LYSR"/>
    <property type="match status" value="1"/>
</dbReference>
<comment type="similarity">
    <text evidence="1">Belongs to the LysR transcriptional regulatory family.</text>
</comment>
<keyword evidence="7" id="KW-1185">Reference proteome</keyword>
<dbReference type="SUPFAM" id="SSF46785">
    <property type="entry name" value="Winged helix' DNA-binding domain"/>
    <property type="match status" value="1"/>
</dbReference>
<dbReference type="EMBL" id="RBKS01000001">
    <property type="protein sequence ID" value="RKR74945.1"/>
    <property type="molecule type" value="Genomic_DNA"/>
</dbReference>
<dbReference type="GO" id="GO:0003700">
    <property type="term" value="F:DNA-binding transcription factor activity"/>
    <property type="evidence" value="ECO:0007669"/>
    <property type="project" value="InterPro"/>
</dbReference>
<dbReference type="Pfam" id="PF03466">
    <property type="entry name" value="LysR_substrate"/>
    <property type="match status" value="1"/>
</dbReference>
<organism evidence="6 7">
    <name type="scientific">Frondihabitans australicus</name>
    <dbReference type="NCBI Taxonomy" id="386892"/>
    <lineage>
        <taxon>Bacteria</taxon>
        <taxon>Bacillati</taxon>
        <taxon>Actinomycetota</taxon>
        <taxon>Actinomycetes</taxon>
        <taxon>Micrococcales</taxon>
        <taxon>Microbacteriaceae</taxon>
        <taxon>Frondihabitans</taxon>
    </lineage>
</organism>
<accession>A0A495IIK5</accession>
<proteinExistence type="inferred from homology"/>
<evidence type="ECO:0000313" key="6">
    <source>
        <dbReference type="EMBL" id="RKR74945.1"/>
    </source>
</evidence>
<dbReference type="Pfam" id="PF00126">
    <property type="entry name" value="HTH_1"/>
    <property type="match status" value="1"/>
</dbReference>